<accession>A0A844ZGJ4</accession>
<evidence type="ECO:0000313" key="4">
    <source>
        <dbReference type="Proteomes" id="UP000433104"/>
    </source>
</evidence>
<evidence type="ECO:0008006" key="5">
    <source>
        <dbReference type="Google" id="ProtNLM"/>
    </source>
</evidence>
<gene>
    <name evidence="3" type="ORF">GRI38_12705</name>
</gene>
<evidence type="ECO:0000256" key="1">
    <source>
        <dbReference type="SAM" id="MobiDB-lite"/>
    </source>
</evidence>
<dbReference type="OrthoDB" id="8482143at2"/>
<reference evidence="3 4" key="1">
    <citation type="submission" date="2019-12" db="EMBL/GenBank/DDBJ databases">
        <title>Genomic-based taxomic classification of the family Erythrobacteraceae.</title>
        <authorList>
            <person name="Xu L."/>
        </authorList>
    </citation>
    <scope>NUCLEOTIDE SEQUENCE [LARGE SCALE GENOMIC DNA]</scope>
    <source>
        <strain evidence="3 4">MCCC 1A09962</strain>
    </source>
</reference>
<protein>
    <recommendedName>
        <fullName evidence="5">SmpA / OmlA family protein</fullName>
    </recommendedName>
</protein>
<proteinExistence type="predicted"/>
<keyword evidence="4" id="KW-1185">Reference proteome</keyword>
<comment type="caution">
    <text evidence="3">The sequence shown here is derived from an EMBL/GenBank/DDBJ whole genome shotgun (WGS) entry which is preliminary data.</text>
</comment>
<evidence type="ECO:0000256" key="2">
    <source>
        <dbReference type="SAM" id="SignalP"/>
    </source>
</evidence>
<dbReference type="EMBL" id="WTYW01000004">
    <property type="protein sequence ID" value="MXO86888.1"/>
    <property type="molecule type" value="Genomic_DNA"/>
</dbReference>
<feature type="signal peptide" evidence="2">
    <location>
        <begin position="1"/>
        <end position="20"/>
    </location>
</feature>
<feature type="compositionally biased region" description="Pro residues" evidence="1">
    <location>
        <begin position="22"/>
        <end position="42"/>
    </location>
</feature>
<keyword evidence="2" id="KW-0732">Signal</keyword>
<organism evidence="3 4">
    <name type="scientific">Parapontixanthobacter aurantiacus</name>
    <dbReference type="NCBI Taxonomy" id="1463599"/>
    <lineage>
        <taxon>Bacteria</taxon>
        <taxon>Pseudomonadati</taxon>
        <taxon>Pseudomonadota</taxon>
        <taxon>Alphaproteobacteria</taxon>
        <taxon>Sphingomonadales</taxon>
        <taxon>Erythrobacteraceae</taxon>
        <taxon>Parapontixanthobacter</taxon>
    </lineage>
</organism>
<feature type="region of interest" description="Disordered" evidence="1">
    <location>
        <begin position="17"/>
        <end position="45"/>
    </location>
</feature>
<name>A0A844ZGJ4_9SPHN</name>
<dbReference type="AlphaFoldDB" id="A0A844ZGJ4"/>
<evidence type="ECO:0000313" key="3">
    <source>
        <dbReference type="EMBL" id="MXO86888.1"/>
    </source>
</evidence>
<dbReference type="Proteomes" id="UP000433104">
    <property type="component" value="Unassembled WGS sequence"/>
</dbReference>
<sequence>MSLLAATVSLAACVPSTAPAPVQRPTPAPPQQSVPRTDPAPPSVGFIPPQIQRMRGLEDVIGRDAAGLQRLFGQPRLRTPEGDAMKLQFTGEPCVLDIYLYPLRPGAEAVATHTEARRASDGAEVDRASCVRALRRN</sequence>
<feature type="chain" id="PRO_5032286534" description="SmpA / OmlA family protein" evidence="2">
    <location>
        <begin position="21"/>
        <end position="137"/>
    </location>
</feature>